<dbReference type="InterPro" id="IPR004103">
    <property type="entry name" value="Lyase_8_C"/>
</dbReference>
<dbReference type="InterPro" id="IPR012970">
    <property type="entry name" value="Lyase_8_alpha_N"/>
</dbReference>
<dbReference type="SUPFAM" id="SSF48230">
    <property type="entry name" value="Chondroitin AC/alginate lyase"/>
    <property type="match status" value="1"/>
</dbReference>
<protein>
    <recommendedName>
        <fullName evidence="9">Gram-positive cocci surface proteins LPxTG domain-containing protein</fullName>
    </recommendedName>
</protein>
<feature type="domain" description="Gram-positive cocci surface proteins LPxTG" evidence="9">
    <location>
        <begin position="1046"/>
        <end position="1079"/>
    </location>
</feature>
<dbReference type="STRING" id="1423730.FC75_GL000892"/>
<dbReference type="SUPFAM" id="SSF49863">
    <property type="entry name" value="Hyaluronate lyase-like, C-terminal domain"/>
    <property type="match status" value="1"/>
</dbReference>
<dbReference type="NCBIfam" id="TIGR01167">
    <property type="entry name" value="LPXTG_anchor"/>
    <property type="match status" value="1"/>
</dbReference>
<keyword evidence="2" id="KW-0134">Cell wall</keyword>
<feature type="active site" evidence="7">
    <location>
        <position position="425"/>
    </location>
</feature>
<dbReference type="InterPro" id="IPR003159">
    <property type="entry name" value="Lyase_8_central_dom"/>
</dbReference>
<dbReference type="GO" id="GO:0016837">
    <property type="term" value="F:carbon-oxygen lyase activity, acting on polysaccharides"/>
    <property type="evidence" value="ECO:0007669"/>
    <property type="project" value="UniProtKB-ARBA"/>
</dbReference>
<dbReference type="GO" id="GO:0005576">
    <property type="term" value="C:extracellular region"/>
    <property type="evidence" value="ECO:0007669"/>
    <property type="project" value="InterPro"/>
</dbReference>
<keyword evidence="3" id="KW-0964">Secreted</keyword>
<dbReference type="GO" id="GO:0030246">
    <property type="term" value="F:carbohydrate binding"/>
    <property type="evidence" value="ECO:0007669"/>
    <property type="project" value="InterPro"/>
</dbReference>
<feature type="compositionally biased region" description="Polar residues" evidence="8">
    <location>
        <begin position="56"/>
        <end position="82"/>
    </location>
</feature>
<dbReference type="PATRIC" id="fig|1423730.4.peg.942"/>
<dbReference type="Pfam" id="PF00746">
    <property type="entry name" value="Gram_pos_anchor"/>
    <property type="match status" value="1"/>
</dbReference>
<name>A0A0R2FKM2_9LACO</name>
<evidence type="ECO:0000256" key="7">
    <source>
        <dbReference type="PIRSR" id="PIRSR638970-1"/>
    </source>
</evidence>
<dbReference type="Gene3D" id="1.50.10.100">
    <property type="entry name" value="Chondroitin AC/alginate lyase"/>
    <property type="match status" value="1"/>
</dbReference>
<dbReference type="RefSeq" id="WP_056989057.1">
    <property type="nucleotide sequence ID" value="NZ_AYZJ01000017.1"/>
</dbReference>
<dbReference type="InterPro" id="IPR022263">
    <property type="entry name" value="KxYKxGKxW"/>
</dbReference>
<evidence type="ECO:0000256" key="6">
    <source>
        <dbReference type="ARBA" id="ARBA00023239"/>
    </source>
</evidence>
<feature type="compositionally biased region" description="Polar residues" evidence="8">
    <location>
        <begin position="108"/>
        <end position="157"/>
    </location>
</feature>
<proteinExistence type="inferred from homology"/>
<sequence>MNGVSKTHFKLFKAGKLWLVAGITTAGAAITLGTGPYSIVHADASAETITGVVETSGQSTASGLTNSTNPTVETATSTNVLSDQGPEDESTKASSADPSSSSADKPIIQSQNAKTNNDATQTTATEATVPSSLDETDTQTPAAKTEESPNALSTTSVAAEPKPTVSSTEESAISSEEMSKIKHNQIEYLIGNETINNDPVNKAKMESIAKKGKANIPDFDHAGNAVYEKLVLDNSKGTDKTVADLSANLGSTYTNLYSVALAYATPSKYNTMYKNQEAKNALIDALKWLQDKYLKDTDKGYYGNWYQWEIGVPKSLSPMLLLLHDDLGDDFVNESIKTMDAYLRGDEKPGSPKIGDVNLDARQHTGANLADITLDRICQGVASNDAPRVKKAISDFMTCLAVINPDNIQHGVTDGFYEDGSFIQHSTVPYTGSYGIVLLGRTAQLTTLLHGTSLESGELLATVNNWIYNSFSPLMYEGYMMEIVKGRGVSRTGSGYTDSAGIIEALVQLSTSMSGQTQQKLQSYIKYLGSIKQLKVDSSKFASANNTVVYNQILNDNTISSENPVTDNQYFAFNLMDKSVLIRPGYAFAISRSSDRISKYEYMSGENLKPWYQGDGAYYLYQDGVDQTKAFGIDYQATVDPNKLPGVTTVNEERKTIPELYGGNFYSHEPEFESGSVAQNTYVYFPLGTNDFSGSAALKNYGVAGMQLGDEQSYADKDKLPSDFVVFKNAEANKAWFMFDGEIVVLGSNIHDINGRDMTTTIDNKMFDSTESVSVKSNLENKDNNSALRWLTIEDNDNAKRNVGYVFFDNNKVNILQESRTGKYSDVRNVTTGAADKTVTKDYVTLTYQHAGNANSSYAYSIVPNKDATQLAQYMSEDAVTILKNTSDVAAVRQNKLGIEGYVFFTDKGKVNDIKTSSQMIMMRSGNSFSIQDPTNKQDTVSFVINGRFSIAEGDATATIQGSKTIVTVNTKGKHGVSQYVTLKAAPKQSNYISGSTVSTANLKAPKNNKTNTGRTGGINNTTDNVSPVPLANSTADHASKDKQTLPKTGDDIDQSGTILGLALTSIIVLLGFGKRKED</sequence>
<comment type="similarity">
    <text evidence="1">Belongs to the polysaccharide lyase 8 family.</text>
</comment>
<dbReference type="Pfam" id="PF19258">
    <property type="entry name" value="KxYKxGKxW_sig"/>
    <property type="match status" value="1"/>
</dbReference>
<comment type="caution">
    <text evidence="10">The sequence shown here is derived from an EMBL/GenBank/DDBJ whole genome shotgun (WGS) entry which is preliminary data.</text>
</comment>
<dbReference type="AlphaFoldDB" id="A0A0R2FKM2"/>
<dbReference type="PANTHER" id="PTHR38481">
    <property type="entry name" value="HYALURONATE LYASE"/>
    <property type="match status" value="1"/>
</dbReference>
<dbReference type="Pfam" id="PF08124">
    <property type="entry name" value="Lyase_8_N"/>
    <property type="match status" value="1"/>
</dbReference>
<dbReference type="SUPFAM" id="SSF74650">
    <property type="entry name" value="Galactose mutarotase-like"/>
    <property type="match status" value="1"/>
</dbReference>
<dbReference type="InterPro" id="IPR011013">
    <property type="entry name" value="Gal_mutarotase_sf_dom"/>
</dbReference>
<dbReference type="Pfam" id="PF02884">
    <property type="entry name" value="Lyase_8_C"/>
    <property type="match status" value="1"/>
</dbReference>
<evidence type="ECO:0000256" key="3">
    <source>
        <dbReference type="ARBA" id="ARBA00022525"/>
    </source>
</evidence>
<accession>A0A0R2FKM2</accession>
<dbReference type="InterPro" id="IPR014718">
    <property type="entry name" value="GH-type_carb-bd"/>
</dbReference>
<keyword evidence="5" id="KW-0572">Peptidoglycan-anchor</keyword>
<dbReference type="PANTHER" id="PTHR38481:SF1">
    <property type="entry name" value="HYALURONATE LYASE"/>
    <property type="match status" value="1"/>
</dbReference>
<keyword evidence="11" id="KW-1185">Reference proteome</keyword>
<feature type="compositionally biased region" description="Low complexity" evidence="8">
    <location>
        <begin position="166"/>
        <end position="176"/>
    </location>
</feature>
<evidence type="ECO:0000256" key="8">
    <source>
        <dbReference type="SAM" id="MobiDB-lite"/>
    </source>
</evidence>
<dbReference type="InterPro" id="IPR038970">
    <property type="entry name" value="Lyase_8"/>
</dbReference>
<keyword evidence="6" id="KW-0456">Lyase</keyword>
<dbReference type="EMBL" id="AYZJ01000017">
    <property type="protein sequence ID" value="KRN25212.1"/>
    <property type="molecule type" value="Genomic_DNA"/>
</dbReference>
<evidence type="ECO:0000256" key="5">
    <source>
        <dbReference type="ARBA" id="ARBA00023088"/>
    </source>
</evidence>
<keyword evidence="4" id="KW-0732">Signal</keyword>
<dbReference type="Proteomes" id="UP000050865">
    <property type="component" value="Unassembled WGS sequence"/>
</dbReference>
<dbReference type="Gene3D" id="2.60.220.10">
    <property type="entry name" value="Polysaccharide lyase family 8-like, C-terminal"/>
    <property type="match status" value="1"/>
</dbReference>
<feature type="region of interest" description="Disordered" evidence="8">
    <location>
        <begin position="56"/>
        <end position="177"/>
    </location>
</feature>
<dbReference type="InterPro" id="IPR008929">
    <property type="entry name" value="Chondroitin_lyas"/>
</dbReference>
<evidence type="ECO:0000256" key="4">
    <source>
        <dbReference type="ARBA" id="ARBA00022729"/>
    </source>
</evidence>
<dbReference type="Pfam" id="PF02278">
    <property type="entry name" value="Lyase_8"/>
    <property type="match status" value="1"/>
</dbReference>
<feature type="active site" evidence="7">
    <location>
        <position position="487"/>
    </location>
</feature>
<evidence type="ECO:0000256" key="1">
    <source>
        <dbReference type="ARBA" id="ARBA00006699"/>
    </source>
</evidence>
<dbReference type="Gene3D" id="2.70.98.10">
    <property type="match status" value="1"/>
</dbReference>
<evidence type="ECO:0000256" key="2">
    <source>
        <dbReference type="ARBA" id="ARBA00022512"/>
    </source>
</evidence>
<feature type="compositionally biased region" description="Low complexity" evidence="8">
    <location>
        <begin position="1008"/>
        <end position="1025"/>
    </location>
</feature>
<feature type="compositionally biased region" description="Basic and acidic residues" evidence="8">
    <location>
        <begin position="1038"/>
        <end position="1051"/>
    </location>
</feature>
<feature type="active site" evidence="7">
    <location>
        <position position="434"/>
    </location>
</feature>
<dbReference type="PROSITE" id="PS50847">
    <property type="entry name" value="GRAM_POS_ANCHORING"/>
    <property type="match status" value="1"/>
</dbReference>
<dbReference type="InterPro" id="IPR019931">
    <property type="entry name" value="LPXTG_anchor"/>
</dbReference>
<gene>
    <name evidence="10" type="ORF">FC75_GL000892</name>
</gene>
<evidence type="ECO:0000313" key="10">
    <source>
        <dbReference type="EMBL" id="KRN25212.1"/>
    </source>
</evidence>
<dbReference type="NCBIfam" id="TIGR03715">
    <property type="entry name" value="KxYKxGKxW"/>
    <property type="match status" value="1"/>
</dbReference>
<dbReference type="InterPro" id="IPR011071">
    <property type="entry name" value="Lyase_8-like_C"/>
</dbReference>
<evidence type="ECO:0000259" key="9">
    <source>
        <dbReference type="PROSITE" id="PS50847"/>
    </source>
</evidence>
<feature type="compositionally biased region" description="Low complexity" evidence="8">
    <location>
        <begin position="92"/>
        <end position="106"/>
    </location>
</feature>
<feature type="region of interest" description="Disordered" evidence="8">
    <location>
        <begin position="1002"/>
        <end position="1051"/>
    </location>
</feature>
<evidence type="ECO:0000313" key="11">
    <source>
        <dbReference type="Proteomes" id="UP000050865"/>
    </source>
</evidence>
<reference evidence="10 11" key="1">
    <citation type="journal article" date="2015" name="Genome Announc.">
        <title>Expanding the biotechnology potential of lactobacilli through comparative genomics of 213 strains and associated genera.</title>
        <authorList>
            <person name="Sun Z."/>
            <person name="Harris H.M."/>
            <person name="McCann A."/>
            <person name="Guo C."/>
            <person name="Argimon S."/>
            <person name="Zhang W."/>
            <person name="Yang X."/>
            <person name="Jeffery I.B."/>
            <person name="Cooney J.C."/>
            <person name="Kagawa T.F."/>
            <person name="Liu W."/>
            <person name="Song Y."/>
            <person name="Salvetti E."/>
            <person name="Wrobel A."/>
            <person name="Rasinkangas P."/>
            <person name="Parkhill J."/>
            <person name="Rea M.C."/>
            <person name="O'Sullivan O."/>
            <person name="Ritari J."/>
            <person name="Douillard F.P."/>
            <person name="Paul Ross R."/>
            <person name="Yang R."/>
            <person name="Briner A.E."/>
            <person name="Felis G.E."/>
            <person name="de Vos W.M."/>
            <person name="Barrangou R."/>
            <person name="Klaenhammer T.R."/>
            <person name="Caufield P.W."/>
            <person name="Cui Y."/>
            <person name="Zhang H."/>
            <person name="O'Toole P.W."/>
        </authorList>
    </citation>
    <scope>NUCLEOTIDE SEQUENCE [LARGE SCALE GENOMIC DNA]</scope>
    <source>
        <strain evidence="10 11">DSM 22697</strain>
    </source>
</reference>
<dbReference type="GO" id="GO:0005975">
    <property type="term" value="P:carbohydrate metabolic process"/>
    <property type="evidence" value="ECO:0007669"/>
    <property type="project" value="InterPro"/>
</dbReference>
<organism evidence="10 11">
    <name type="scientific">Lacticaseibacillus camelliae DSM 22697 = JCM 13995</name>
    <dbReference type="NCBI Taxonomy" id="1423730"/>
    <lineage>
        <taxon>Bacteria</taxon>
        <taxon>Bacillati</taxon>
        <taxon>Bacillota</taxon>
        <taxon>Bacilli</taxon>
        <taxon>Lactobacillales</taxon>
        <taxon>Lactobacillaceae</taxon>
        <taxon>Lacticaseibacillus</taxon>
    </lineage>
</organism>